<dbReference type="InterPro" id="IPR027417">
    <property type="entry name" value="P-loop_NTPase"/>
</dbReference>
<dbReference type="Gene3D" id="3.30.420.240">
    <property type="match status" value="1"/>
</dbReference>
<dbReference type="Pfam" id="PF14890">
    <property type="entry name" value="Intein_splicing"/>
    <property type="match status" value="1"/>
</dbReference>
<dbReference type="InterPro" id="IPR006141">
    <property type="entry name" value="Intein_N"/>
</dbReference>
<dbReference type="NCBIfam" id="TIGR01443">
    <property type="entry name" value="intein_Cterm"/>
    <property type="match status" value="1"/>
</dbReference>
<dbReference type="InterPro" id="IPR003586">
    <property type="entry name" value="Hint_dom_C"/>
</dbReference>
<dbReference type="Gene3D" id="2.170.16.10">
    <property type="entry name" value="Hedgehog/Intein (Hint) domain"/>
    <property type="match status" value="1"/>
</dbReference>
<dbReference type="RefSeq" id="WP_098974255.1">
    <property type="nucleotide sequence ID" value="NZ_CP077115.1"/>
</dbReference>
<dbReference type="SMART" id="SM00306">
    <property type="entry name" value="HintN"/>
    <property type="match status" value="1"/>
</dbReference>
<dbReference type="SMART" id="SM00305">
    <property type="entry name" value="HintC"/>
    <property type="match status" value="1"/>
</dbReference>
<sequence length="832" mass="96414">MNIDLNNIADMCKKCIRKQIKTKGSWKIECNPIPKELEEKNYFPIEKLLTKEEYNKLTEEELVEIQLSNNKLLWAKEFLDWSIVHPKRNFEQYYQKEILLCTAKNRVGRLGRRLGKCVSEDTLILTSNRGLVPARKLLTTDLLVSYDSKNKKIFPTKNFSIINNGYKECLKITTESGKYDIVTKNHPYLVKGKWKEASELKNGDKVTIPINFSNIKYKNMANDNYSIYKTLGEIASKEQNVGSHIFRLNKNNTLFFLDGVLNRKIFTNDFFVQQLGYLLHKTGTKYKIKKINNNFEIEIIGKYETNKDFINEKIISIENVGYKNTLSIAVANSHTFLTNGIITHNTEAMVIDILHFAFNNPNKKIIVAANSLNLITEIFNRMEFLLTGSKSAYKTSYTRKRSPSEKIVLTNGTQINGFTTGTDGSSIRGQSADRVYIDEAAYVTEQAYQVLMAFKLDNPNVVFVVFSTPTALETNFRKWCLVDPAWREFHYPSSILPNFEENDGPELRNSLTEEGYKLEVEAEFAEGDSKVFKTENIKKSLYQYKYCEFREELINPEKWKITIGVDYNEFKNGSQICVLGLYCGNPLDVEKTIKILNFTSIYKNSVDAKFKDLQITTIERIIELQRNFNADFVYCDEGHGSMQNEMLSKHFYEIGKIDIFKSINFASAYEFEDIHLQRKAHKRIKVMMVSFLQKRFEKEEIEISELEESGKGNLIEQLKEYRVERYDDKNQPIFRGVDHKIDALMLANFAFIENFDTIFDKTTGNFIFGFKNEGYKISSGTFQDEEKKKPLGPIETYTINPNLGKTVEENIPKKRKILNKMLLKGFDNGFFD</sequence>
<evidence type="ECO:0000259" key="1">
    <source>
        <dbReference type="SMART" id="SM00305"/>
    </source>
</evidence>
<dbReference type="AlphaFoldDB" id="A0A2C6A4C6"/>
<accession>A0A2C6A4C6</accession>
<dbReference type="PROSITE" id="PS50817">
    <property type="entry name" value="INTEIN_N_TER"/>
    <property type="match status" value="1"/>
</dbReference>
<dbReference type="InterPro" id="IPR036844">
    <property type="entry name" value="Hint_dom_sf"/>
</dbReference>
<feature type="domain" description="Hint" evidence="2">
    <location>
        <begin position="115"/>
        <end position="210"/>
    </location>
</feature>
<protein>
    <submittedName>
        <fullName evidence="3">Uncharacterized protein</fullName>
    </submittedName>
</protein>
<comment type="caution">
    <text evidence="3">The sequence shown here is derived from an EMBL/GenBank/DDBJ whole genome shotgun (WGS) entry which is preliminary data.</text>
</comment>
<dbReference type="EMBL" id="NIRN01000001">
    <property type="protein sequence ID" value="PHI06560.1"/>
    <property type="molecule type" value="Genomic_DNA"/>
</dbReference>
<feature type="domain" description="Hint" evidence="1">
    <location>
        <begin position="306"/>
        <end position="351"/>
    </location>
</feature>
<dbReference type="InterPro" id="IPR030934">
    <property type="entry name" value="Intein_C"/>
</dbReference>
<name>A0A2C6A4C6_FUSNP</name>
<evidence type="ECO:0000313" key="4">
    <source>
        <dbReference type="Proteomes" id="UP000224182"/>
    </source>
</evidence>
<dbReference type="Gene3D" id="3.40.50.300">
    <property type="entry name" value="P-loop containing nucleotide triphosphate hydrolases"/>
    <property type="match status" value="1"/>
</dbReference>
<dbReference type="InterPro" id="IPR003587">
    <property type="entry name" value="Hint_dom_N"/>
</dbReference>
<dbReference type="PROSITE" id="PS50818">
    <property type="entry name" value="INTEIN_C_TER"/>
    <property type="match status" value="1"/>
</dbReference>
<organism evidence="3 4">
    <name type="scientific">Fusobacterium nucleatum subsp. polymorphum</name>
    <name type="common">Fusobacterium polymorphum</name>
    <dbReference type="NCBI Taxonomy" id="76857"/>
    <lineage>
        <taxon>Bacteria</taxon>
        <taxon>Fusobacteriati</taxon>
        <taxon>Fusobacteriota</taxon>
        <taxon>Fusobacteriia</taxon>
        <taxon>Fusobacteriales</taxon>
        <taxon>Fusobacteriaceae</taxon>
        <taxon>Fusobacterium</taxon>
    </lineage>
</organism>
<dbReference type="Proteomes" id="UP000224182">
    <property type="component" value="Unassembled WGS sequence"/>
</dbReference>
<evidence type="ECO:0000313" key="3">
    <source>
        <dbReference type="EMBL" id="PHI06560.1"/>
    </source>
</evidence>
<dbReference type="GO" id="GO:0016539">
    <property type="term" value="P:intein-mediated protein splicing"/>
    <property type="evidence" value="ECO:0007669"/>
    <property type="project" value="InterPro"/>
</dbReference>
<evidence type="ECO:0000259" key="2">
    <source>
        <dbReference type="SMART" id="SM00306"/>
    </source>
</evidence>
<dbReference type="CDD" id="cd00081">
    <property type="entry name" value="Hint"/>
    <property type="match status" value="1"/>
</dbReference>
<gene>
    <name evidence="3" type="ORF">CBG54_05715</name>
</gene>
<dbReference type="SUPFAM" id="SSF51294">
    <property type="entry name" value="Hedgehog/intein (Hint) domain"/>
    <property type="match status" value="1"/>
</dbReference>
<reference evidence="3 4" key="1">
    <citation type="submission" date="2017-06" db="EMBL/GenBank/DDBJ databases">
        <title>Draft genome sequence of Fusobacterium nucleatum subsp. polymorphum KCOM 1271 (=ChDC F305).</title>
        <authorList>
            <person name="Kook J.-K."/>
            <person name="Park S.-N."/>
            <person name="Lim Y.K."/>
            <person name="Roh H."/>
        </authorList>
    </citation>
    <scope>NUCLEOTIDE SEQUENCE [LARGE SCALE GENOMIC DNA]</scope>
    <source>
        <strain evidence="4">KCOM 1271 (ChDC F305)</strain>
    </source>
</reference>
<proteinExistence type="predicted"/>